<dbReference type="RefSeq" id="WP_309205037.1">
    <property type="nucleotide sequence ID" value="NZ_CP133586.1"/>
</dbReference>
<name>A0ABY9PK74_SERFO</name>
<reference evidence="2 3" key="1">
    <citation type="submission" date="2023-08" db="EMBL/GenBank/DDBJ databases">
        <title>Complete Genome and Methylome dissection of Serratia fonticola NEB369.</title>
        <authorList>
            <person name="Fomenkov A."/>
            <person name="Roberts R.D."/>
        </authorList>
    </citation>
    <scope>NUCLEOTIDE SEQUENCE [LARGE SCALE GENOMIC DNA]</scope>
    <source>
        <strain evidence="2 3">NEB369</strain>
    </source>
</reference>
<protein>
    <submittedName>
        <fullName evidence="2">Uncharacterized protein</fullName>
    </submittedName>
</protein>
<keyword evidence="3" id="KW-1185">Reference proteome</keyword>
<dbReference type="EMBL" id="CP133586">
    <property type="protein sequence ID" value="WMT13138.1"/>
    <property type="molecule type" value="Genomic_DNA"/>
</dbReference>
<dbReference type="Proteomes" id="UP001235341">
    <property type="component" value="Chromosome"/>
</dbReference>
<feature type="region of interest" description="Disordered" evidence="1">
    <location>
        <begin position="41"/>
        <end position="64"/>
    </location>
</feature>
<proteinExistence type="predicted"/>
<gene>
    <name evidence="2" type="ORF">RFB13_18110</name>
</gene>
<organism evidence="2 3">
    <name type="scientific">Serratia fonticola</name>
    <dbReference type="NCBI Taxonomy" id="47917"/>
    <lineage>
        <taxon>Bacteria</taxon>
        <taxon>Pseudomonadati</taxon>
        <taxon>Pseudomonadota</taxon>
        <taxon>Gammaproteobacteria</taxon>
        <taxon>Enterobacterales</taxon>
        <taxon>Yersiniaceae</taxon>
        <taxon>Serratia</taxon>
    </lineage>
</organism>
<evidence type="ECO:0000313" key="3">
    <source>
        <dbReference type="Proteomes" id="UP001235341"/>
    </source>
</evidence>
<feature type="compositionally biased region" description="Polar residues" evidence="1">
    <location>
        <begin position="1"/>
        <end position="12"/>
    </location>
</feature>
<evidence type="ECO:0000313" key="2">
    <source>
        <dbReference type="EMBL" id="WMT13138.1"/>
    </source>
</evidence>
<sequence length="64" mass="6745">MKNDSKAAQGNPAQLEKITPLDGAQAPIIDDPATHSELIGAGTLSERQTSKEAILSETLNTRIS</sequence>
<accession>A0ABY9PK74</accession>
<feature type="region of interest" description="Disordered" evidence="1">
    <location>
        <begin position="1"/>
        <end position="29"/>
    </location>
</feature>
<evidence type="ECO:0000256" key="1">
    <source>
        <dbReference type="SAM" id="MobiDB-lite"/>
    </source>
</evidence>